<dbReference type="OrthoDB" id="310853at2759"/>
<dbReference type="GO" id="GO:0031298">
    <property type="term" value="C:replication fork protection complex"/>
    <property type="evidence" value="ECO:0007669"/>
    <property type="project" value="TreeGrafter"/>
</dbReference>
<dbReference type="InterPro" id="IPR044998">
    <property type="entry name" value="Timeless"/>
</dbReference>
<dbReference type="EMBL" id="JAAWWB010001033">
    <property type="protein sequence ID" value="KAG6736328.1"/>
    <property type="molecule type" value="Genomic_DNA"/>
</dbReference>
<keyword evidence="2" id="KW-1185">Reference proteome</keyword>
<evidence type="ECO:0000313" key="1">
    <source>
        <dbReference type="EMBL" id="KAG6736328.1"/>
    </source>
</evidence>
<dbReference type="GO" id="GO:0043111">
    <property type="term" value="P:replication fork arrest"/>
    <property type="evidence" value="ECO:0007669"/>
    <property type="project" value="TreeGrafter"/>
</dbReference>
<dbReference type="AlphaFoldDB" id="A0A8X7XMI8"/>
<dbReference type="GO" id="GO:0003677">
    <property type="term" value="F:DNA binding"/>
    <property type="evidence" value="ECO:0007669"/>
    <property type="project" value="TreeGrafter"/>
</dbReference>
<dbReference type="GO" id="GO:0006281">
    <property type="term" value="P:DNA repair"/>
    <property type="evidence" value="ECO:0007669"/>
    <property type="project" value="TreeGrafter"/>
</dbReference>
<gene>
    <name evidence="1" type="ORF">POTOM_060927</name>
</gene>
<organism evidence="1 2">
    <name type="scientific">Populus tomentosa</name>
    <name type="common">Chinese white poplar</name>
    <dbReference type="NCBI Taxonomy" id="118781"/>
    <lineage>
        <taxon>Eukaryota</taxon>
        <taxon>Viridiplantae</taxon>
        <taxon>Streptophyta</taxon>
        <taxon>Embryophyta</taxon>
        <taxon>Tracheophyta</taxon>
        <taxon>Spermatophyta</taxon>
        <taxon>Magnoliopsida</taxon>
        <taxon>eudicotyledons</taxon>
        <taxon>Gunneridae</taxon>
        <taxon>Pentapetalae</taxon>
        <taxon>rosids</taxon>
        <taxon>fabids</taxon>
        <taxon>Malpighiales</taxon>
        <taxon>Salicaceae</taxon>
        <taxon>Saliceae</taxon>
        <taxon>Populus</taxon>
    </lineage>
</organism>
<protein>
    <submittedName>
        <fullName evidence="1">Uncharacterized protein</fullName>
    </submittedName>
</protein>
<proteinExistence type="predicted"/>
<dbReference type="PANTHER" id="PTHR22940:SF4">
    <property type="entry name" value="PROTEIN TIMELESS HOMOLOG"/>
    <property type="match status" value="1"/>
</dbReference>
<accession>A0A8X7XMI8</accession>
<comment type="caution">
    <text evidence="1">The sequence shown here is derived from an EMBL/GenBank/DDBJ whole genome shotgun (WGS) entry which is preliminary data.</text>
</comment>
<evidence type="ECO:0000313" key="2">
    <source>
        <dbReference type="Proteomes" id="UP000886885"/>
    </source>
</evidence>
<sequence length="93" mass="10795">MKLSRQRNVVRHSQFSGTFTRLTMDGSKAVCLGNPSSASQILLKPHKAHKGPSKKIFWDHGRLPSMKDNILELLHDFLNQFSIRGLQWYLFWN</sequence>
<dbReference type="GO" id="GO:0000076">
    <property type="term" value="P:DNA replication checkpoint signaling"/>
    <property type="evidence" value="ECO:0007669"/>
    <property type="project" value="TreeGrafter"/>
</dbReference>
<dbReference type="Proteomes" id="UP000886885">
    <property type="component" value="Unassembled WGS sequence"/>
</dbReference>
<name>A0A8X7XMI8_POPTO</name>
<reference evidence="1" key="1">
    <citation type="journal article" date="2020" name="bioRxiv">
        <title>Hybrid origin of Populus tomentosa Carr. identified through genome sequencing and phylogenomic analysis.</title>
        <authorList>
            <person name="An X."/>
            <person name="Gao K."/>
            <person name="Chen Z."/>
            <person name="Li J."/>
            <person name="Yang X."/>
            <person name="Yang X."/>
            <person name="Zhou J."/>
            <person name="Guo T."/>
            <person name="Zhao T."/>
            <person name="Huang S."/>
            <person name="Miao D."/>
            <person name="Khan W.U."/>
            <person name="Rao P."/>
            <person name="Ye M."/>
            <person name="Lei B."/>
            <person name="Liao W."/>
            <person name="Wang J."/>
            <person name="Ji L."/>
            <person name="Li Y."/>
            <person name="Guo B."/>
            <person name="Mustafa N.S."/>
            <person name="Li S."/>
            <person name="Yun Q."/>
            <person name="Keller S.R."/>
            <person name="Mao J."/>
            <person name="Zhang R."/>
            <person name="Strauss S.H."/>
        </authorList>
    </citation>
    <scope>NUCLEOTIDE SEQUENCE</scope>
    <source>
        <strain evidence="1">GM15</strain>
        <tissue evidence="1">Leaf</tissue>
    </source>
</reference>
<dbReference type="PANTHER" id="PTHR22940">
    <property type="entry name" value="TIMEOUT/TIMELESS-2"/>
    <property type="match status" value="1"/>
</dbReference>